<dbReference type="Pfam" id="PF04055">
    <property type="entry name" value="Radical_SAM"/>
    <property type="match status" value="1"/>
</dbReference>
<dbReference type="EMBL" id="GL945017">
    <property type="protein sequence ID" value="EGN56190.1"/>
    <property type="molecule type" value="Genomic_DNA"/>
</dbReference>
<keyword evidence="6" id="KW-0411">Iron-sulfur</keyword>
<dbReference type="NCBIfam" id="TIGR04085">
    <property type="entry name" value="rSAM_more_4Fe4S"/>
    <property type="match status" value="1"/>
</dbReference>
<dbReference type="SUPFAM" id="SSF102114">
    <property type="entry name" value="Radical SAM enzymes"/>
    <property type="match status" value="1"/>
</dbReference>
<protein>
    <submittedName>
        <fullName evidence="8">Radical SAM domain protein</fullName>
    </submittedName>
</protein>
<dbReference type="GO" id="GO:0003824">
    <property type="term" value="F:catalytic activity"/>
    <property type="evidence" value="ECO:0007669"/>
    <property type="project" value="InterPro"/>
</dbReference>
<keyword evidence="9" id="KW-1185">Reference proteome</keyword>
<dbReference type="InterPro" id="IPR023885">
    <property type="entry name" value="4Fe4S-binding_SPASM_dom"/>
</dbReference>
<keyword evidence="5" id="KW-0408">Iron</keyword>
<accession>F8N6A9</accession>
<dbReference type="STRING" id="688246.Premu_0726"/>
<dbReference type="CDD" id="cd01335">
    <property type="entry name" value="Radical_SAM"/>
    <property type="match status" value="1"/>
</dbReference>
<dbReference type="SFLD" id="SFLDS00029">
    <property type="entry name" value="Radical_SAM"/>
    <property type="match status" value="1"/>
</dbReference>
<dbReference type="GO" id="GO:0046872">
    <property type="term" value="F:metal ion binding"/>
    <property type="evidence" value="ECO:0007669"/>
    <property type="project" value="UniProtKB-KW"/>
</dbReference>
<name>F8N6A9_9BACT</name>
<comment type="cofactor">
    <cofactor evidence="1">
        <name>[4Fe-4S] cluster</name>
        <dbReference type="ChEBI" id="CHEBI:49883"/>
    </cofactor>
</comment>
<keyword evidence="4" id="KW-0479">Metal-binding</keyword>
<dbReference type="InterPro" id="IPR007197">
    <property type="entry name" value="rSAM"/>
</dbReference>
<dbReference type="PANTHER" id="PTHR43787:SF3">
    <property type="entry name" value="ARYLSULFATASE REGULATORY PROTEIN"/>
    <property type="match status" value="1"/>
</dbReference>
<evidence type="ECO:0000259" key="7">
    <source>
        <dbReference type="PROSITE" id="PS51918"/>
    </source>
</evidence>
<sequence>MKWSKYNFMFKAKSGDFYLLYNTMSNVFLKLDNSIASLLLKIRDEQLSEDDLDEELRKEILDNNILVRDDNIELAKFKLLKQYNRMNDDVLSLTIAPTMACNLHCSYCFEQSHPSVFMKDDVEDAIIAFIKGLRDVKYIHISWFGGEPLLYFDRIVSLTNRIKSIQTVKGYEAEIITNGVNMSADKASTLENLNIKTVHVTIDGLESIHNERRGGDNHVNTFKKIISGLDLLSKYDNISKTIRVNIDKTNSEQFVKVFNFIRNRYAGLNFNTYIGFIKESYGSGNSCKGCFSNSEQGMYVLNAYKKLGMPSPSLLMTRYNYECIARQRNSFLIGPLGGIYKCWTDLGNPGMCLDNVKELSNISMDLLAEYMVGADPFEDAKCKDCNLLPFCGGGCPHSRIMNLFHGTKNNNCHFAKGHMEELLETYYNLWQSNQ</sequence>
<dbReference type="AlphaFoldDB" id="F8N6A9"/>
<dbReference type="HOGENOM" id="CLU_079337_0_0_10"/>
<evidence type="ECO:0000256" key="3">
    <source>
        <dbReference type="ARBA" id="ARBA00022691"/>
    </source>
</evidence>
<dbReference type="Proteomes" id="UP000002772">
    <property type="component" value="Unassembled WGS sequence"/>
</dbReference>
<feature type="domain" description="Radical SAM core" evidence="7">
    <location>
        <begin position="85"/>
        <end position="310"/>
    </location>
</feature>
<evidence type="ECO:0000313" key="9">
    <source>
        <dbReference type="Proteomes" id="UP000002772"/>
    </source>
</evidence>
<evidence type="ECO:0000256" key="6">
    <source>
        <dbReference type="ARBA" id="ARBA00023014"/>
    </source>
</evidence>
<gene>
    <name evidence="8" type="ORF">Premu_0726</name>
</gene>
<dbReference type="PROSITE" id="PS51918">
    <property type="entry name" value="RADICAL_SAM"/>
    <property type="match status" value="1"/>
</dbReference>
<dbReference type="UniPathway" id="UPA00782"/>
<dbReference type="PANTHER" id="PTHR43787">
    <property type="entry name" value="FEMO COFACTOR BIOSYNTHESIS PROTEIN NIFB-RELATED"/>
    <property type="match status" value="1"/>
</dbReference>
<keyword evidence="3" id="KW-0949">S-adenosyl-L-methionine</keyword>
<keyword evidence="2" id="KW-0004">4Fe-4S</keyword>
<dbReference type="GO" id="GO:0051539">
    <property type="term" value="F:4 iron, 4 sulfur cluster binding"/>
    <property type="evidence" value="ECO:0007669"/>
    <property type="project" value="UniProtKB-KW"/>
</dbReference>
<dbReference type="InterPro" id="IPR013785">
    <property type="entry name" value="Aldolase_TIM"/>
</dbReference>
<dbReference type="Gene3D" id="3.20.20.70">
    <property type="entry name" value="Aldolase class I"/>
    <property type="match status" value="1"/>
</dbReference>
<evidence type="ECO:0000256" key="5">
    <source>
        <dbReference type="ARBA" id="ARBA00023004"/>
    </source>
</evidence>
<dbReference type="eggNOG" id="COG0641">
    <property type="taxonomic scope" value="Bacteria"/>
</dbReference>
<dbReference type="InterPro" id="IPR058240">
    <property type="entry name" value="rSAM_sf"/>
</dbReference>
<evidence type="ECO:0000256" key="1">
    <source>
        <dbReference type="ARBA" id="ARBA00001966"/>
    </source>
</evidence>
<evidence type="ECO:0000313" key="8">
    <source>
        <dbReference type="EMBL" id="EGN56190.1"/>
    </source>
</evidence>
<reference evidence="9" key="1">
    <citation type="journal article" date="2011" name="Stand. Genomic Sci.">
        <title>Non-contiguous finished genome sequence of the opportunistic oral pathogen Prevotella multisaccharivorax type strain (PPPA20).</title>
        <authorList>
            <person name="Pati A."/>
            <person name="Gronow S."/>
            <person name="Lu M."/>
            <person name="Lapidus A."/>
            <person name="Nolan M."/>
            <person name="Lucas S."/>
            <person name="Hammon N."/>
            <person name="Deshpande S."/>
            <person name="Cheng J.F."/>
            <person name="Tapia R."/>
            <person name="Han C."/>
            <person name="Goodwin L."/>
            <person name="Pitluck S."/>
            <person name="Liolios K."/>
            <person name="Pagani I."/>
            <person name="Mavromatis K."/>
            <person name="Mikhailova N."/>
            <person name="Huntemann M."/>
            <person name="Chen A."/>
            <person name="Palaniappan K."/>
            <person name="Land M."/>
            <person name="Hauser L."/>
            <person name="Detter J.C."/>
            <person name="Brambilla E.M."/>
            <person name="Rohde M."/>
            <person name="Goker M."/>
            <person name="Woyke T."/>
            <person name="Bristow J."/>
            <person name="Eisen J.A."/>
            <person name="Markowitz V."/>
            <person name="Hugenholtz P."/>
            <person name="Kyrpides N.C."/>
            <person name="Klenk H.P."/>
            <person name="Ivanova N."/>
        </authorList>
    </citation>
    <scope>NUCLEOTIDE SEQUENCE [LARGE SCALE GENOMIC DNA]</scope>
    <source>
        <strain evidence="9">DSM 17128</strain>
    </source>
</reference>
<dbReference type="SFLD" id="SFLDG01067">
    <property type="entry name" value="SPASM/twitch_domain_containing"/>
    <property type="match status" value="1"/>
</dbReference>
<proteinExistence type="predicted"/>
<organism evidence="8 9">
    <name type="scientific">Hallella multisaccharivorax DSM 17128</name>
    <dbReference type="NCBI Taxonomy" id="688246"/>
    <lineage>
        <taxon>Bacteria</taxon>
        <taxon>Pseudomonadati</taxon>
        <taxon>Bacteroidota</taxon>
        <taxon>Bacteroidia</taxon>
        <taxon>Bacteroidales</taxon>
        <taxon>Prevotellaceae</taxon>
        <taxon>Hallella</taxon>
    </lineage>
</organism>
<evidence type="ECO:0000256" key="2">
    <source>
        <dbReference type="ARBA" id="ARBA00022485"/>
    </source>
</evidence>
<evidence type="ECO:0000256" key="4">
    <source>
        <dbReference type="ARBA" id="ARBA00022723"/>
    </source>
</evidence>